<evidence type="ECO:0000256" key="2">
    <source>
        <dbReference type="ARBA" id="ARBA00022679"/>
    </source>
</evidence>
<dbReference type="AlphaFoldDB" id="A0A382PH71"/>
<dbReference type="InterPro" id="IPR029063">
    <property type="entry name" value="SAM-dependent_MTases_sf"/>
</dbReference>
<dbReference type="GO" id="GO:0032259">
    <property type="term" value="P:methylation"/>
    <property type="evidence" value="ECO:0007669"/>
    <property type="project" value="UniProtKB-KW"/>
</dbReference>
<feature type="non-terminal residue" evidence="3">
    <location>
        <position position="167"/>
    </location>
</feature>
<evidence type="ECO:0000313" key="3">
    <source>
        <dbReference type="EMBL" id="SVC71985.1"/>
    </source>
</evidence>
<keyword evidence="1" id="KW-0489">Methyltransferase</keyword>
<accession>A0A382PH71</accession>
<gene>
    <name evidence="3" type="ORF">METZ01_LOCUS324839</name>
</gene>
<organism evidence="3">
    <name type="scientific">marine metagenome</name>
    <dbReference type="NCBI Taxonomy" id="408172"/>
    <lineage>
        <taxon>unclassified sequences</taxon>
        <taxon>metagenomes</taxon>
        <taxon>ecological metagenomes</taxon>
    </lineage>
</organism>
<proteinExistence type="predicted"/>
<name>A0A382PH71_9ZZZZ</name>
<dbReference type="Gene3D" id="3.40.50.150">
    <property type="entry name" value="Vaccinia Virus protein VP39"/>
    <property type="match status" value="1"/>
</dbReference>
<reference evidence="3" key="1">
    <citation type="submission" date="2018-05" db="EMBL/GenBank/DDBJ databases">
        <authorList>
            <person name="Lanie J.A."/>
            <person name="Ng W.-L."/>
            <person name="Kazmierczak K.M."/>
            <person name="Andrzejewski T.M."/>
            <person name="Davidsen T.M."/>
            <person name="Wayne K.J."/>
            <person name="Tettelin H."/>
            <person name="Glass J.I."/>
            <person name="Rusch D."/>
            <person name="Podicherti R."/>
            <person name="Tsui H.-C.T."/>
            <person name="Winkler M.E."/>
        </authorList>
    </citation>
    <scope>NUCLEOTIDE SEQUENCE</scope>
</reference>
<protein>
    <recommendedName>
        <fullName evidence="4">Ribosomal protein L11 methyltransferase</fullName>
    </recommendedName>
</protein>
<keyword evidence="2" id="KW-0808">Transferase</keyword>
<evidence type="ECO:0008006" key="4">
    <source>
        <dbReference type="Google" id="ProtNLM"/>
    </source>
</evidence>
<dbReference type="SUPFAM" id="SSF53335">
    <property type="entry name" value="S-adenosyl-L-methionine-dependent methyltransferases"/>
    <property type="match status" value="1"/>
</dbReference>
<dbReference type="GO" id="GO:0016279">
    <property type="term" value="F:protein-lysine N-methyltransferase activity"/>
    <property type="evidence" value="ECO:0007669"/>
    <property type="project" value="TreeGrafter"/>
</dbReference>
<sequence>MDVASILIKDNRSELESDWFDDPENPALLTGDTHSIALLMESGKNVMELLAEIQRILNIDKTPDYTEEYIEDVDWVAYTQTLFKEIKISDSFRVVPPWEAEKEFNGKTIVIEPGRAFGTGSHPTTQLCLRWLETNLSIGDSLLDYGCGSGILSIGAKCLGAGQVAGV</sequence>
<dbReference type="Pfam" id="PF06325">
    <property type="entry name" value="PrmA"/>
    <property type="match status" value="1"/>
</dbReference>
<dbReference type="PANTHER" id="PTHR43648:SF1">
    <property type="entry name" value="ELECTRON TRANSFER FLAVOPROTEIN BETA SUBUNIT LYSINE METHYLTRANSFERASE"/>
    <property type="match status" value="1"/>
</dbReference>
<dbReference type="EMBL" id="UINC01106960">
    <property type="protein sequence ID" value="SVC71985.1"/>
    <property type="molecule type" value="Genomic_DNA"/>
</dbReference>
<evidence type="ECO:0000256" key="1">
    <source>
        <dbReference type="ARBA" id="ARBA00022603"/>
    </source>
</evidence>
<dbReference type="PANTHER" id="PTHR43648">
    <property type="entry name" value="ELECTRON TRANSFER FLAVOPROTEIN BETA SUBUNIT LYSINE METHYLTRANSFERASE"/>
    <property type="match status" value="1"/>
</dbReference>
<dbReference type="GO" id="GO:0005829">
    <property type="term" value="C:cytosol"/>
    <property type="evidence" value="ECO:0007669"/>
    <property type="project" value="TreeGrafter"/>
</dbReference>
<dbReference type="InterPro" id="IPR050078">
    <property type="entry name" value="Ribosomal_L11_MeTrfase_PrmA"/>
</dbReference>